<reference evidence="6" key="1">
    <citation type="journal article" date="2016" name="Stand. Genomic Sci.">
        <title>Complete genome sequence of Methanospirillum hungatei type strain JF1.</title>
        <authorList>
            <person name="Gunsalus R.P."/>
            <person name="Cook L.E."/>
            <person name="Crable B."/>
            <person name="Rohlin L."/>
            <person name="McDonald E."/>
            <person name="Mouttaki H."/>
            <person name="Sieber J.R."/>
            <person name="Poweleit N."/>
            <person name="Zhou H."/>
            <person name="Lapidus A.L."/>
            <person name="Daligault H.E."/>
            <person name="Land M."/>
            <person name="Gilna P."/>
            <person name="Ivanova N."/>
            <person name="Kyrpides N."/>
            <person name="Culley D.E."/>
            <person name="McInerney M.J."/>
        </authorList>
    </citation>
    <scope>NUCLEOTIDE SEQUENCE [LARGE SCALE GENOMIC DNA]</scope>
    <source>
        <strain evidence="6">ATCC 27890 / DSM 864 / NBRC 100397 / JF-1</strain>
    </source>
</reference>
<evidence type="ECO:0000259" key="4">
    <source>
        <dbReference type="Pfam" id="PF20042"/>
    </source>
</evidence>
<dbReference type="EnsemblBacteria" id="ABD40966">
    <property type="protein sequence ID" value="ABD40966"/>
    <property type="gene ID" value="Mhun_1220"/>
</dbReference>
<protein>
    <submittedName>
        <fullName evidence="5">Transposase IS66</fullName>
    </submittedName>
</protein>
<keyword evidence="6" id="KW-1185">Reference proteome</keyword>
<dbReference type="InterPro" id="IPR024474">
    <property type="entry name" value="Znf_dom_IS66"/>
</dbReference>
<dbReference type="GeneID" id="32154794"/>
<evidence type="ECO:0000259" key="3">
    <source>
        <dbReference type="Pfam" id="PF13005"/>
    </source>
</evidence>
<dbReference type="PANTHER" id="PTHR33678:SF1">
    <property type="entry name" value="BLL1576 PROTEIN"/>
    <property type="match status" value="1"/>
</dbReference>
<dbReference type="InParanoid" id="Q2FP77"/>
<accession>Q2FP77</accession>
<organism evidence="5 6">
    <name type="scientific">Methanospirillum hungatei JF-1 (strain ATCC 27890 / DSM 864 / NBRC 100397 / JF-1)</name>
    <dbReference type="NCBI Taxonomy" id="323259"/>
    <lineage>
        <taxon>Archaea</taxon>
        <taxon>Methanobacteriati</taxon>
        <taxon>Methanobacteriota</taxon>
        <taxon>Stenosarchaea group</taxon>
        <taxon>Methanomicrobia</taxon>
        <taxon>Methanomicrobiales</taxon>
        <taxon>Methanospirillaceae</taxon>
        <taxon>Methanospirillum</taxon>
    </lineage>
</organism>
<sequence>MEFSDEEQDHIRKSHPIIIELIARLISIIQLLRERNHELENRNRELENRSNLNSSNSSIPPSKNPLNHKKIPNSRVRSGKNPGGQIGHIGTTLSPAEKPDIIIEHAPKVCSRCGATVQTKLLQFLDERQEAELPPTTILWIAHRLFSYHCPDCHTVTNGEFPRHVTQKVQYGVRLTAYVAYLSVYQLIPVKRLTHILSDLHGCSISPGTVINMVERVGGNLEGFTDKIRELLIESPVVHTDETGMKVGKKKSWLHVASTKLLTLYGIFGSRGHAGIEALGVLPHYFGIAVHDFWDSYHKYPCNHAYFNAHI</sequence>
<dbReference type="InterPro" id="IPR052344">
    <property type="entry name" value="Transposase-related"/>
</dbReference>
<dbReference type="HOGENOM" id="CLU_039294_3_0_2"/>
<evidence type="ECO:0000256" key="1">
    <source>
        <dbReference type="SAM" id="MobiDB-lite"/>
    </source>
</evidence>
<evidence type="ECO:0000313" key="5">
    <source>
        <dbReference type="EMBL" id="ABD40966.1"/>
    </source>
</evidence>
<dbReference type="Proteomes" id="UP000001941">
    <property type="component" value="Chromosome"/>
</dbReference>
<evidence type="ECO:0000313" key="6">
    <source>
        <dbReference type="Proteomes" id="UP000001941"/>
    </source>
</evidence>
<feature type="domain" description="Transposase IS66 zinc-finger binding" evidence="3">
    <location>
        <begin position="107"/>
        <end position="154"/>
    </location>
</feature>
<dbReference type="Pfam" id="PF03050">
    <property type="entry name" value="DDE_Tnp_IS66"/>
    <property type="match status" value="1"/>
</dbReference>
<evidence type="ECO:0000259" key="2">
    <source>
        <dbReference type="Pfam" id="PF03050"/>
    </source>
</evidence>
<feature type="region of interest" description="Disordered" evidence="1">
    <location>
        <begin position="44"/>
        <end position="86"/>
    </location>
</feature>
<dbReference type="Pfam" id="PF13005">
    <property type="entry name" value="zf-IS66"/>
    <property type="match status" value="1"/>
</dbReference>
<gene>
    <name evidence="5" type="ordered locus">Mhun_1220</name>
</gene>
<dbReference type="OrthoDB" id="118048at2157"/>
<feature type="domain" description="DUF6444" evidence="4">
    <location>
        <begin position="25"/>
        <end position="91"/>
    </location>
</feature>
<dbReference type="RefSeq" id="WP_011448243.1">
    <property type="nucleotide sequence ID" value="NC_007796.1"/>
</dbReference>
<name>Q2FP77_METHJ</name>
<feature type="domain" description="Transposase IS66 central" evidence="2">
    <location>
        <begin position="168"/>
        <end position="311"/>
    </location>
</feature>
<dbReference type="PANTHER" id="PTHR33678">
    <property type="entry name" value="BLL1576 PROTEIN"/>
    <property type="match status" value="1"/>
</dbReference>
<feature type="compositionally biased region" description="Low complexity" evidence="1">
    <location>
        <begin position="49"/>
        <end position="58"/>
    </location>
</feature>
<dbReference type="eggNOG" id="arCOG04792">
    <property type="taxonomic scope" value="Archaea"/>
</dbReference>
<proteinExistence type="predicted"/>
<dbReference type="Pfam" id="PF20042">
    <property type="entry name" value="DUF6444"/>
    <property type="match status" value="1"/>
</dbReference>
<dbReference type="InterPro" id="IPR004291">
    <property type="entry name" value="Transposase_IS66_central"/>
</dbReference>
<dbReference type="EMBL" id="CP000254">
    <property type="protein sequence ID" value="ABD40966.1"/>
    <property type="molecule type" value="Genomic_DNA"/>
</dbReference>
<dbReference type="KEGG" id="mhu:Mhun_1220"/>
<dbReference type="InterPro" id="IPR045618">
    <property type="entry name" value="DUF6444"/>
</dbReference>
<dbReference type="AlphaFoldDB" id="Q2FP77"/>